<organism evidence="1 2">
    <name type="scientific">Segatella copri</name>
    <dbReference type="NCBI Taxonomy" id="165179"/>
    <lineage>
        <taxon>Bacteria</taxon>
        <taxon>Pseudomonadati</taxon>
        <taxon>Bacteroidota</taxon>
        <taxon>Bacteroidia</taxon>
        <taxon>Bacteroidales</taxon>
        <taxon>Prevotellaceae</taxon>
        <taxon>Segatella</taxon>
    </lineage>
</organism>
<protein>
    <submittedName>
        <fullName evidence="1">Uncharacterized protein</fullName>
    </submittedName>
</protein>
<proteinExistence type="predicted"/>
<sequence length="434" mass="50650">MKSKEYIIEQKVYRHRRKRKVCRKRQQRFVHLDRLCYVCSPFVKGLIAKDYVQETMVEKIVFVPMYFSFKKDFENSLTFFKKILSTYMLGGGKNVKVDFSNCRETSIACFMLFDLIVEELLRTRFVYNKGLSEDERCNKNFSLVGTSKYDDKTNKYLLAFRYCKLDDVDNVDLEESFLALDLIRGKWRKYSENLKGLAAHRIVEFIKVSMDQAKGEIKPEVANAVERMISEVLTNAEEHSLKGTEWFVNGIGFHECQHDMNVVEMNLSIINFGCTMYEGFESTKEQNATNYKVVEDLYQKQSRLFSFSKHFSRESLFMLYMLNDGISRLKYQNDGRGNGTMELVDNFIWLGDNGVQNNLFTPQLNIISGSTILTCDSHVRPTHNDGISSLYLNKNKTFSELPDSNYLCSYGEYFPGTIIECKIYLNKDFITEKK</sequence>
<evidence type="ECO:0000313" key="1">
    <source>
        <dbReference type="EMBL" id="RHL35094.1"/>
    </source>
</evidence>
<dbReference type="RefSeq" id="WP_118416811.1">
    <property type="nucleotide sequence ID" value="NZ_QROP01000037.1"/>
</dbReference>
<comment type="caution">
    <text evidence="1">The sequence shown here is derived from an EMBL/GenBank/DDBJ whole genome shotgun (WGS) entry which is preliminary data.</text>
</comment>
<dbReference type="AlphaFoldDB" id="A0AA92V920"/>
<accession>A0AA92V920</accession>
<evidence type="ECO:0000313" key="2">
    <source>
        <dbReference type="Proteomes" id="UP000283672"/>
    </source>
</evidence>
<reference evidence="1 2" key="1">
    <citation type="submission" date="2018-08" db="EMBL/GenBank/DDBJ databases">
        <title>A genome reference for cultivated species of the human gut microbiota.</title>
        <authorList>
            <person name="Zou Y."/>
            <person name="Xue W."/>
            <person name="Luo G."/>
        </authorList>
    </citation>
    <scope>NUCLEOTIDE SEQUENCE [LARGE SCALE GENOMIC DNA]</scope>
    <source>
        <strain evidence="1 2">AF38-11</strain>
    </source>
</reference>
<dbReference type="Proteomes" id="UP000283672">
    <property type="component" value="Unassembled WGS sequence"/>
</dbReference>
<name>A0AA92V920_9BACT</name>
<dbReference type="EMBL" id="QROP01000037">
    <property type="protein sequence ID" value="RHL35094.1"/>
    <property type="molecule type" value="Genomic_DNA"/>
</dbReference>
<gene>
    <name evidence="1" type="ORF">DW026_12050</name>
</gene>